<accession>A0A9P4TTD3</accession>
<proteinExistence type="predicted"/>
<reference evidence="1" key="1">
    <citation type="journal article" date="2020" name="Stud. Mycol.">
        <title>101 Dothideomycetes genomes: a test case for predicting lifestyles and emergence of pathogens.</title>
        <authorList>
            <person name="Haridas S."/>
            <person name="Albert R."/>
            <person name="Binder M."/>
            <person name="Bloem J."/>
            <person name="Labutti K."/>
            <person name="Salamov A."/>
            <person name="Andreopoulos B."/>
            <person name="Baker S."/>
            <person name="Barry K."/>
            <person name="Bills G."/>
            <person name="Bluhm B."/>
            <person name="Cannon C."/>
            <person name="Castanera R."/>
            <person name="Culley D."/>
            <person name="Daum C."/>
            <person name="Ezra D."/>
            <person name="Gonzalez J."/>
            <person name="Henrissat B."/>
            <person name="Kuo A."/>
            <person name="Liang C."/>
            <person name="Lipzen A."/>
            <person name="Lutzoni F."/>
            <person name="Magnuson J."/>
            <person name="Mondo S."/>
            <person name="Nolan M."/>
            <person name="Ohm R."/>
            <person name="Pangilinan J."/>
            <person name="Park H.-J."/>
            <person name="Ramirez L."/>
            <person name="Alfaro M."/>
            <person name="Sun H."/>
            <person name="Tritt A."/>
            <person name="Yoshinaga Y."/>
            <person name="Zwiers L.-H."/>
            <person name="Turgeon B."/>
            <person name="Goodwin S."/>
            <person name="Spatafora J."/>
            <person name="Crous P."/>
            <person name="Grigoriev I."/>
        </authorList>
    </citation>
    <scope>NUCLEOTIDE SEQUENCE</scope>
    <source>
        <strain evidence="1">CBS 130266</strain>
    </source>
</reference>
<protein>
    <submittedName>
        <fullName evidence="1">Uncharacterized protein</fullName>
    </submittedName>
</protein>
<gene>
    <name evidence="1" type="ORF">EJ08DRAFT_44769</name>
</gene>
<dbReference type="EMBL" id="MU007120">
    <property type="protein sequence ID" value="KAF2419046.1"/>
    <property type="molecule type" value="Genomic_DNA"/>
</dbReference>
<evidence type="ECO:0000313" key="2">
    <source>
        <dbReference type="Proteomes" id="UP000800235"/>
    </source>
</evidence>
<organism evidence="1 2">
    <name type="scientific">Tothia fuscella</name>
    <dbReference type="NCBI Taxonomy" id="1048955"/>
    <lineage>
        <taxon>Eukaryota</taxon>
        <taxon>Fungi</taxon>
        <taxon>Dikarya</taxon>
        <taxon>Ascomycota</taxon>
        <taxon>Pezizomycotina</taxon>
        <taxon>Dothideomycetes</taxon>
        <taxon>Pleosporomycetidae</taxon>
        <taxon>Venturiales</taxon>
        <taxon>Cylindrosympodiaceae</taxon>
        <taxon>Tothia</taxon>
    </lineage>
</organism>
<sequence length="181" mass="20814">MAFQSFPDQRHLRRFCQLWHGLGMRVLARPSNTCPRRNSCQSLGPRSNPPLFLRLFAIPHDLLFTMELFYAILFQPRARLSMRLHDTTRVSEIVETISVQVLGPPYKTHEKRIEPMRGHCTVLTTIGNGALMIITRLAVISRVTCRNNVFNEVLAPFFFSFKTHILTLSMLSEPAARFLVC</sequence>
<name>A0A9P4TTD3_9PEZI</name>
<evidence type="ECO:0000313" key="1">
    <source>
        <dbReference type="EMBL" id="KAF2419046.1"/>
    </source>
</evidence>
<dbReference type="Proteomes" id="UP000800235">
    <property type="component" value="Unassembled WGS sequence"/>
</dbReference>
<keyword evidence="2" id="KW-1185">Reference proteome</keyword>
<comment type="caution">
    <text evidence="1">The sequence shown here is derived from an EMBL/GenBank/DDBJ whole genome shotgun (WGS) entry which is preliminary data.</text>
</comment>
<dbReference type="AlphaFoldDB" id="A0A9P4TTD3"/>